<evidence type="ECO:0000313" key="2">
    <source>
        <dbReference type="Proteomes" id="UP000472580"/>
    </source>
</evidence>
<protein>
    <submittedName>
        <fullName evidence="1">Uncharacterized protein</fullName>
    </submittedName>
</protein>
<sequence length="169" mass="19754">MKIKLTHTGAIPINEYPDDQEFIVIRNNELAPMFICKKSSYFRIVGDSNLHILHIHGREEFLAWEPVSLNLPSPTLITRRLWLETPCLSGSKNWVFRLYEDPRERISTWIRDPQFNQDFFTDPKLLVGFGDVFEATMSKISNSDGLVEIYKIRQIGNESEKLRKLLDEL</sequence>
<comment type="caution">
    <text evidence="1">The sequence shown here is derived from an EMBL/GenBank/DDBJ whole genome shotgun (WGS) entry which is preliminary data.</text>
</comment>
<name>A0A6L6YHA6_9BURK</name>
<dbReference type="Proteomes" id="UP000472580">
    <property type="component" value="Unassembled WGS sequence"/>
</dbReference>
<reference evidence="1 2" key="1">
    <citation type="submission" date="2019-12" db="EMBL/GenBank/DDBJ databases">
        <title>Microbes associate with the intestines of laboratory mice.</title>
        <authorList>
            <person name="Navarre W."/>
            <person name="Wong E."/>
        </authorList>
    </citation>
    <scope>NUCLEOTIDE SEQUENCE [LARGE SCALE GENOMIC DNA]</scope>
    <source>
        <strain evidence="1 2">NM82_D38</strain>
    </source>
</reference>
<gene>
    <name evidence="1" type="ORF">E5987_06015</name>
</gene>
<dbReference type="AlphaFoldDB" id="A0A6L6YHA6"/>
<dbReference type="RefSeq" id="WP_160335194.1">
    <property type="nucleotide sequence ID" value="NZ_WSRP01000015.1"/>
</dbReference>
<dbReference type="EMBL" id="WSRP01000015">
    <property type="protein sequence ID" value="MVX56764.1"/>
    <property type="molecule type" value="Genomic_DNA"/>
</dbReference>
<proteinExistence type="predicted"/>
<accession>A0A6L6YHA6</accession>
<evidence type="ECO:0000313" key="1">
    <source>
        <dbReference type="EMBL" id="MVX56764.1"/>
    </source>
</evidence>
<organism evidence="1 2">
    <name type="scientific">Parasutterella muris</name>
    <dbReference type="NCBI Taxonomy" id="2565572"/>
    <lineage>
        <taxon>Bacteria</taxon>
        <taxon>Pseudomonadati</taxon>
        <taxon>Pseudomonadota</taxon>
        <taxon>Betaproteobacteria</taxon>
        <taxon>Burkholderiales</taxon>
        <taxon>Sutterellaceae</taxon>
        <taxon>Parasutterella</taxon>
    </lineage>
</organism>
<keyword evidence="2" id="KW-1185">Reference proteome</keyword>